<comment type="caution">
    <text evidence="3">The sequence shown here is derived from an EMBL/GenBank/DDBJ whole genome shotgun (WGS) entry which is preliminary data.</text>
</comment>
<accession>A0A2T0VB86</accession>
<evidence type="ECO:0000313" key="3">
    <source>
        <dbReference type="EMBL" id="PRY67469.1"/>
    </source>
</evidence>
<feature type="compositionally biased region" description="Polar residues" evidence="1">
    <location>
        <begin position="128"/>
        <end position="154"/>
    </location>
</feature>
<protein>
    <recommendedName>
        <fullName evidence="2">DUF7882 domain-containing protein</fullName>
    </recommendedName>
</protein>
<organism evidence="3 4">
    <name type="scientific">Glaciihabitans tibetensis</name>
    <dbReference type="NCBI Taxonomy" id="1266600"/>
    <lineage>
        <taxon>Bacteria</taxon>
        <taxon>Bacillati</taxon>
        <taxon>Actinomycetota</taxon>
        <taxon>Actinomycetes</taxon>
        <taxon>Micrococcales</taxon>
        <taxon>Microbacteriaceae</taxon>
        <taxon>Glaciihabitans</taxon>
    </lineage>
</organism>
<evidence type="ECO:0000313" key="4">
    <source>
        <dbReference type="Proteomes" id="UP000237983"/>
    </source>
</evidence>
<gene>
    <name evidence="3" type="ORF">B0I08_10676</name>
</gene>
<feature type="domain" description="DUF7882" evidence="2">
    <location>
        <begin position="1"/>
        <end position="96"/>
    </location>
</feature>
<keyword evidence="4" id="KW-1185">Reference proteome</keyword>
<feature type="region of interest" description="Disordered" evidence="1">
    <location>
        <begin position="94"/>
        <end position="154"/>
    </location>
</feature>
<dbReference type="InterPro" id="IPR057204">
    <property type="entry name" value="DUF7882"/>
</dbReference>
<evidence type="ECO:0000256" key="1">
    <source>
        <dbReference type="SAM" id="MobiDB-lite"/>
    </source>
</evidence>
<dbReference type="Proteomes" id="UP000237983">
    <property type="component" value="Unassembled WGS sequence"/>
</dbReference>
<evidence type="ECO:0000259" key="2">
    <source>
        <dbReference type="Pfam" id="PF25355"/>
    </source>
</evidence>
<sequence>MGTLFYGERTDITFEDRTLFHLQIVMGAKLRRGESFFFTWKEDVATGSGRGSIWIQHSIPLVFTLRTSRPIAVNRRWLEQLTISANSAQGLFLSEEPLEEADSTPEAVHRHETQSHGHSTRAPLPRTGATSTTRTPPASHAVGSTHTSTPVGAR</sequence>
<dbReference type="Pfam" id="PF25355">
    <property type="entry name" value="DUF7882"/>
    <property type="match status" value="1"/>
</dbReference>
<name>A0A2T0VB86_9MICO</name>
<proteinExistence type="predicted"/>
<dbReference type="RefSeq" id="WP_342748176.1">
    <property type="nucleotide sequence ID" value="NZ_PVTL01000006.1"/>
</dbReference>
<dbReference type="EMBL" id="PVTL01000006">
    <property type="protein sequence ID" value="PRY67469.1"/>
    <property type="molecule type" value="Genomic_DNA"/>
</dbReference>
<reference evidence="3 4" key="1">
    <citation type="submission" date="2018-03" db="EMBL/GenBank/DDBJ databases">
        <title>Genomic Encyclopedia of Type Strains, Phase III (KMG-III): the genomes of soil and plant-associated and newly described type strains.</title>
        <authorList>
            <person name="Whitman W."/>
        </authorList>
    </citation>
    <scope>NUCLEOTIDE SEQUENCE [LARGE SCALE GENOMIC DNA]</scope>
    <source>
        <strain evidence="3 4">CGMCC 1.12484</strain>
    </source>
</reference>
<dbReference type="AlphaFoldDB" id="A0A2T0VB86"/>